<proteinExistence type="predicted"/>
<feature type="transmembrane region" description="Helical" evidence="1">
    <location>
        <begin position="154"/>
        <end position="174"/>
    </location>
</feature>
<dbReference type="Proteomes" id="UP000244066">
    <property type="component" value="Unassembled WGS sequence"/>
</dbReference>
<dbReference type="EMBL" id="NDWU01000002">
    <property type="protein sequence ID" value="PUA34177.1"/>
    <property type="molecule type" value="Genomic_DNA"/>
</dbReference>
<evidence type="ECO:0000313" key="2">
    <source>
        <dbReference type="EMBL" id="PUA34177.1"/>
    </source>
</evidence>
<feature type="transmembrane region" description="Helical" evidence="1">
    <location>
        <begin position="251"/>
        <end position="272"/>
    </location>
</feature>
<feature type="transmembrane region" description="Helical" evidence="1">
    <location>
        <begin position="54"/>
        <end position="73"/>
    </location>
</feature>
<protein>
    <submittedName>
        <fullName evidence="2">Uncharacterized protein</fullName>
    </submittedName>
</protein>
<dbReference type="AlphaFoldDB" id="A0A2R7Y9U8"/>
<organism evidence="2 3">
    <name type="scientific">Candidatus Terraquivivens tikiterensis</name>
    <dbReference type="NCBI Taxonomy" id="1980982"/>
    <lineage>
        <taxon>Archaea</taxon>
        <taxon>Nitrososphaerota</taxon>
        <taxon>Candidatus Wolframiiraptoraceae</taxon>
        <taxon>Candidatus Terraquivivens</taxon>
    </lineage>
</organism>
<feature type="transmembrane region" description="Helical" evidence="1">
    <location>
        <begin position="93"/>
        <end position="121"/>
    </location>
</feature>
<feature type="transmembrane region" description="Helical" evidence="1">
    <location>
        <begin position="128"/>
        <end position="148"/>
    </location>
</feature>
<feature type="transmembrane region" description="Helical" evidence="1">
    <location>
        <begin position="186"/>
        <end position="207"/>
    </location>
</feature>
<comment type="caution">
    <text evidence="2">The sequence shown here is derived from an EMBL/GenBank/DDBJ whole genome shotgun (WGS) entry which is preliminary data.</text>
</comment>
<sequence length="286" mass="29015">MALCTVWATEGYAWLGILPWLLASVGYGAGILLSKSPLPGEGRSWGQSLMSYSLVTAAFSAIAAGGSVFSGLIEMVQASAGLSLVECKALPEVYYSLGMRAFTIMATIAATGFGTALIPIVGPAISNVISVVATLPGLALSATIMIAFTLATFLTIFVTFAPAMIPLGVALLAVPAGKLKGIGGWLIALGLVFSSLGPMVPAIGVAACSGGGEECSLQSIVSGDLLTNVGQGFMNIVEWLLDPKNNLVMQMWRFSLGSMAGWAILMAAASGLSRGIGGVAASLGFG</sequence>
<accession>A0A2R7Y9U8</accession>
<evidence type="ECO:0000256" key="1">
    <source>
        <dbReference type="SAM" id="Phobius"/>
    </source>
</evidence>
<gene>
    <name evidence="2" type="ORF">B9J98_00870</name>
</gene>
<keyword evidence="1" id="KW-0472">Membrane</keyword>
<reference evidence="2 3" key="1">
    <citation type="submission" date="2017-04" db="EMBL/GenBank/DDBJ databases">
        <title>Draft Aigarchaeota genome from a New Zealand hot spring.</title>
        <authorList>
            <person name="Reysenbach A.-L."/>
            <person name="Donaho J.A."/>
            <person name="Gerhart J."/>
            <person name="Kelley J.F."/>
            <person name="Kouba K."/>
            <person name="Podar M."/>
            <person name="Stott M."/>
        </authorList>
    </citation>
    <scope>NUCLEOTIDE SEQUENCE [LARGE SCALE GENOMIC DNA]</scope>
    <source>
        <strain evidence="2">NZ13_MG1</strain>
    </source>
</reference>
<name>A0A2R7Y9U8_9ARCH</name>
<keyword evidence="1" id="KW-1133">Transmembrane helix</keyword>
<feature type="transmembrane region" description="Helical" evidence="1">
    <location>
        <begin position="12"/>
        <end position="33"/>
    </location>
</feature>
<keyword evidence="1" id="KW-0812">Transmembrane</keyword>
<evidence type="ECO:0000313" key="3">
    <source>
        <dbReference type="Proteomes" id="UP000244066"/>
    </source>
</evidence>